<dbReference type="InterPro" id="IPR011676">
    <property type="entry name" value="DUF1618"/>
</dbReference>
<dbReference type="EMBL" id="OZ075136">
    <property type="protein sequence ID" value="CAL5000593.1"/>
    <property type="molecule type" value="Genomic_DNA"/>
</dbReference>
<reference evidence="2 3" key="2">
    <citation type="submission" date="2024-10" db="EMBL/GenBank/DDBJ databases">
        <authorList>
            <person name="Ryan C."/>
        </authorList>
    </citation>
    <scope>NUCLEOTIDE SEQUENCE [LARGE SCALE GENOMIC DNA]</scope>
</reference>
<organism evidence="2 3">
    <name type="scientific">Urochloa decumbens</name>
    <dbReference type="NCBI Taxonomy" id="240449"/>
    <lineage>
        <taxon>Eukaryota</taxon>
        <taxon>Viridiplantae</taxon>
        <taxon>Streptophyta</taxon>
        <taxon>Embryophyta</taxon>
        <taxon>Tracheophyta</taxon>
        <taxon>Spermatophyta</taxon>
        <taxon>Magnoliopsida</taxon>
        <taxon>Liliopsida</taxon>
        <taxon>Poales</taxon>
        <taxon>Poaceae</taxon>
        <taxon>PACMAD clade</taxon>
        <taxon>Panicoideae</taxon>
        <taxon>Panicodae</taxon>
        <taxon>Paniceae</taxon>
        <taxon>Melinidinae</taxon>
        <taxon>Urochloa</taxon>
    </lineage>
</organism>
<feature type="domain" description="DUF1618" evidence="1">
    <location>
        <begin position="218"/>
        <end position="344"/>
    </location>
</feature>
<accession>A0ABC9BJ98</accession>
<dbReference type="PANTHER" id="PTHR33074:SF62">
    <property type="entry name" value="EXPRESSED PROTEIN"/>
    <property type="match status" value="1"/>
</dbReference>
<evidence type="ECO:0000313" key="2">
    <source>
        <dbReference type="EMBL" id="CAL5000593.1"/>
    </source>
</evidence>
<gene>
    <name evidence="2" type="ORF">URODEC1_LOCUS64930</name>
</gene>
<sequence length="446" mass="48704">MSTSASAAMPTASSHLDCLLLNVHAYLGECKNATTASSTTRHDQNIEVSLRLARPPLPSDVFVHCPELGFTVLPRVVRAVEDLLLIRVDISCQPDYVSSPNDSDYFIYRAGCGGNKRGTPSLGRLFRPHPFFHDDDVGLLSRGDHYTVAALLASGTPDVYELHILHSQSPSEWIYRKVSVKDPQRAPPLVIPERCNRLLYHDTTTVIAIGGEGGTMGWVDLWRGILLCDVLRDEPTIRGVPLPFPLDLVGSNNGLGADPGCPQFLRGIAFIKRGANNAEDCLKLVHLEANATGLLPDALGSGSPSFLMHSWAILTYTNNKMTSSWKDWHRDGRVQASAITIDSQIKSELFQSGLLLEPSDVAGAGRGLQNLLVSNPAPDISAAHGDVVYLMAREKFMHPKAYVLAVDLKNKRLVSASEFGTEREPCAPVMHCPSTISKYMDLETSR</sequence>
<dbReference type="AlphaFoldDB" id="A0ABC9BJ98"/>
<dbReference type="Proteomes" id="UP001497457">
    <property type="component" value="Chromosome 26rd"/>
</dbReference>
<dbReference type="PANTHER" id="PTHR33074">
    <property type="entry name" value="EXPRESSED PROTEIN-RELATED"/>
    <property type="match status" value="1"/>
</dbReference>
<reference evidence="3" key="1">
    <citation type="submission" date="2024-06" db="EMBL/GenBank/DDBJ databases">
        <authorList>
            <person name="Ryan C."/>
        </authorList>
    </citation>
    <scope>NUCLEOTIDE SEQUENCE [LARGE SCALE GENOMIC DNA]</scope>
</reference>
<dbReference type="Pfam" id="PF07762">
    <property type="entry name" value="DUF1618"/>
    <property type="match status" value="1"/>
</dbReference>
<evidence type="ECO:0000313" key="3">
    <source>
        <dbReference type="Proteomes" id="UP001497457"/>
    </source>
</evidence>
<name>A0ABC9BJ98_9POAL</name>
<evidence type="ECO:0000259" key="1">
    <source>
        <dbReference type="Pfam" id="PF07762"/>
    </source>
</evidence>
<proteinExistence type="predicted"/>
<protein>
    <recommendedName>
        <fullName evidence="1">DUF1618 domain-containing protein</fullName>
    </recommendedName>
</protein>
<keyword evidence="3" id="KW-1185">Reference proteome</keyword>